<feature type="compositionally biased region" description="Basic and acidic residues" evidence="1">
    <location>
        <begin position="1"/>
        <end position="40"/>
    </location>
</feature>
<organism evidence="2 3">
    <name type="scientific">Penicillium angulare</name>
    <dbReference type="NCBI Taxonomy" id="116970"/>
    <lineage>
        <taxon>Eukaryota</taxon>
        <taxon>Fungi</taxon>
        <taxon>Dikarya</taxon>
        <taxon>Ascomycota</taxon>
        <taxon>Pezizomycotina</taxon>
        <taxon>Eurotiomycetes</taxon>
        <taxon>Eurotiomycetidae</taxon>
        <taxon>Eurotiales</taxon>
        <taxon>Aspergillaceae</taxon>
        <taxon>Penicillium</taxon>
    </lineage>
</organism>
<comment type="caution">
    <text evidence="2">The sequence shown here is derived from an EMBL/GenBank/DDBJ whole genome shotgun (WGS) entry which is preliminary data.</text>
</comment>
<reference evidence="2" key="2">
    <citation type="journal article" date="2023" name="IMA Fungus">
        <title>Comparative genomic study of the Penicillium genus elucidates a diverse pangenome and 15 lateral gene transfer events.</title>
        <authorList>
            <person name="Petersen C."/>
            <person name="Sorensen T."/>
            <person name="Nielsen M.R."/>
            <person name="Sondergaard T.E."/>
            <person name="Sorensen J.L."/>
            <person name="Fitzpatrick D.A."/>
            <person name="Frisvad J.C."/>
            <person name="Nielsen K.L."/>
        </authorList>
    </citation>
    <scope>NUCLEOTIDE SEQUENCE</scope>
    <source>
        <strain evidence="2">IBT 30069</strain>
    </source>
</reference>
<dbReference type="EMBL" id="JAPQKH010000003">
    <property type="protein sequence ID" value="KAJ5108418.1"/>
    <property type="molecule type" value="Genomic_DNA"/>
</dbReference>
<reference evidence="2" key="1">
    <citation type="submission" date="2022-11" db="EMBL/GenBank/DDBJ databases">
        <authorList>
            <person name="Petersen C."/>
        </authorList>
    </citation>
    <scope>NUCLEOTIDE SEQUENCE</scope>
    <source>
        <strain evidence="2">IBT 30069</strain>
    </source>
</reference>
<feature type="compositionally biased region" description="Basic and acidic residues" evidence="1">
    <location>
        <begin position="47"/>
        <end position="72"/>
    </location>
</feature>
<evidence type="ECO:0000313" key="2">
    <source>
        <dbReference type="EMBL" id="KAJ5108418.1"/>
    </source>
</evidence>
<name>A0A9W9KK69_9EURO</name>
<dbReference type="Proteomes" id="UP001149165">
    <property type="component" value="Unassembled WGS sequence"/>
</dbReference>
<dbReference type="AlphaFoldDB" id="A0A9W9KK69"/>
<gene>
    <name evidence="2" type="ORF">N7456_005093</name>
</gene>
<evidence type="ECO:0000256" key="1">
    <source>
        <dbReference type="SAM" id="MobiDB-lite"/>
    </source>
</evidence>
<accession>A0A9W9KK69</accession>
<dbReference type="OrthoDB" id="4509855at2759"/>
<evidence type="ECO:0000313" key="3">
    <source>
        <dbReference type="Proteomes" id="UP001149165"/>
    </source>
</evidence>
<proteinExistence type="predicted"/>
<protein>
    <submittedName>
        <fullName evidence="2">Uncharacterized protein</fullName>
    </submittedName>
</protein>
<sequence>MSSFVHKAEDAMHLHHHDQNKPADHERSDSQPHAPADKGSHSHQHHHEGQHLSREDRDRADFNAARHFDHATKNSHGAGVGFEE</sequence>
<feature type="region of interest" description="Disordered" evidence="1">
    <location>
        <begin position="1"/>
        <end position="84"/>
    </location>
</feature>
<keyword evidence="3" id="KW-1185">Reference proteome</keyword>